<dbReference type="EMBL" id="CP002454">
    <property type="protein sequence ID" value="ADV66228.1"/>
    <property type="molecule type" value="Genomic_DNA"/>
</dbReference>
<proteinExistence type="inferred from homology"/>
<dbReference type="InterPro" id="IPR029062">
    <property type="entry name" value="Class_I_gatase-like"/>
</dbReference>
<organism evidence="7 8">
    <name type="scientific">Deinococcus maricopensis (strain DSM 21211 / LMG 22137 / NRRL B-23946 / LB-34)</name>
    <dbReference type="NCBI Taxonomy" id="709986"/>
    <lineage>
        <taxon>Bacteria</taxon>
        <taxon>Thermotogati</taxon>
        <taxon>Deinococcota</taxon>
        <taxon>Deinococci</taxon>
        <taxon>Deinococcales</taxon>
        <taxon>Deinococcaceae</taxon>
        <taxon>Deinococcus</taxon>
    </lineage>
</organism>
<dbReference type="KEGG" id="dmr:Deima_0569"/>
<dbReference type="Gene3D" id="3.40.50.880">
    <property type="match status" value="1"/>
</dbReference>
<evidence type="ECO:0000256" key="2">
    <source>
        <dbReference type="ARBA" id="ARBA00006534"/>
    </source>
</evidence>
<protein>
    <submittedName>
        <fullName evidence="7">NUDIX hydrolase</fullName>
    </submittedName>
</protein>
<dbReference type="HOGENOM" id="CLU_758029_0_0_0"/>
<dbReference type="RefSeq" id="WP_013555733.1">
    <property type="nucleotide sequence ID" value="NC_014958.1"/>
</dbReference>
<reference evidence="8" key="2">
    <citation type="submission" date="2011-01" db="EMBL/GenBank/DDBJ databases">
        <title>The complete genome of Deinococcus maricopensis DSM 21211.</title>
        <authorList>
            <consortium name="US DOE Joint Genome Institute (JGI-PGF)"/>
            <person name="Lucas S."/>
            <person name="Copeland A."/>
            <person name="Lapidus A."/>
            <person name="Goodwin L."/>
            <person name="Pitluck S."/>
            <person name="Kyrpides N."/>
            <person name="Mavromatis K."/>
            <person name="Pagani I."/>
            <person name="Ivanova N."/>
            <person name="Ovchinnikova G."/>
            <person name="Zeytun A."/>
            <person name="Detter J.C."/>
            <person name="Han C."/>
            <person name="Land M."/>
            <person name="Hauser L."/>
            <person name="Markowitz V."/>
            <person name="Cheng J.-F."/>
            <person name="Hugenholtz P."/>
            <person name="Woyke T."/>
            <person name="Wu D."/>
            <person name="Pukall R."/>
            <person name="Gehrich-Schroeter G."/>
            <person name="Brambilla E."/>
            <person name="Klenk H.-P."/>
            <person name="Eisen J.A."/>
        </authorList>
    </citation>
    <scope>NUCLEOTIDE SEQUENCE [LARGE SCALE GENOMIC DNA]</scope>
    <source>
        <strain evidence="8">DSM 21211 / LMG 22137 / NRRL B-23946 / LB-34</strain>
    </source>
</reference>
<evidence type="ECO:0000259" key="6">
    <source>
        <dbReference type="PROSITE" id="PS51462"/>
    </source>
</evidence>
<dbReference type="InterPro" id="IPR000086">
    <property type="entry name" value="NUDIX_hydrolase_dom"/>
</dbReference>
<dbReference type="PANTHER" id="PTHR43046:SF2">
    <property type="entry name" value="8-OXO-DGTP DIPHOSPHATASE-RELATED"/>
    <property type="match status" value="1"/>
</dbReference>
<reference evidence="7 8" key="1">
    <citation type="journal article" date="2011" name="Stand. Genomic Sci.">
        <title>Complete genome sequence of Deinococcus maricopensis type strain (LB-34).</title>
        <authorList>
            <person name="Pukall R."/>
            <person name="Zeytun A."/>
            <person name="Lucas S."/>
            <person name="Lapidus A."/>
            <person name="Hammon N."/>
            <person name="Deshpande S."/>
            <person name="Nolan M."/>
            <person name="Cheng J.F."/>
            <person name="Pitluck S."/>
            <person name="Liolios K."/>
            <person name="Pagani I."/>
            <person name="Mikhailova N."/>
            <person name="Ivanova N."/>
            <person name="Mavromatis K."/>
            <person name="Pati A."/>
            <person name="Tapia R."/>
            <person name="Han C."/>
            <person name="Goodwin L."/>
            <person name="Chen A."/>
            <person name="Palaniappan K."/>
            <person name="Land M."/>
            <person name="Hauser L."/>
            <person name="Chang Y.J."/>
            <person name="Jeffries C.D."/>
            <person name="Brambilla E.M."/>
            <person name="Rohde M."/>
            <person name="Goker M."/>
            <person name="Detter J.C."/>
            <person name="Woyke T."/>
            <person name="Bristow J."/>
            <person name="Eisen J.A."/>
            <person name="Markowitz V."/>
            <person name="Hugenholtz P."/>
            <person name="Kyrpides N.C."/>
            <person name="Klenk H.P."/>
        </authorList>
    </citation>
    <scope>NUCLEOTIDE SEQUENCE [LARGE SCALE GENOMIC DNA]</scope>
    <source>
        <strain evidence="8">DSM 21211 / LMG 22137 / NRRL B-23946 / LB-34</strain>
    </source>
</reference>
<dbReference type="SUPFAM" id="SSF52317">
    <property type="entry name" value="Class I glutamine amidotransferase-like"/>
    <property type="match status" value="1"/>
</dbReference>
<comment type="similarity">
    <text evidence="2">Belongs to the peptidase S51 family.</text>
</comment>
<dbReference type="Proteomes" id="UP000008635">
    <property type="component" value="Chromosome"/>
</dbReference>
<dbReference type="Gene3D" id="3.90.79.10">
    <property type="entry name" value="Nucleoside Triphosphate Pyrophosphohydrolase"/>
    <property type="match status" value="1"/>
</dbReference>
<evidence type="ECO:0000256" key="3">
    <source>
        <dbReference type="ARBA" id="ARBA00022670"/>
    </source>
</evidence>
<keyword evidence="8" id="KW-1185">Reference proteome</keyword>
<dbReference type="GO" id="GO:0006508">
    <property type="term" value="P:proteolysis"/>
    <property type="evidence" value="ECO:0007669"/>
    <property type="project" value="UniProtKB-KW"/>
</dbReference>
<dbReference type="Pfam" id="PF00293">
    <property type="entry name" value="NUDIX"/>
    <property type="match status" value="1"/>
</dbReference>
<dbReference type="Pfam" id="PF03575">
    <property type="entry name" value="Peptidase_S51"/>
    <property type="match status" value="1"/>
</dbReference>
<evidence type="ECO:0000256" key="1">
    <source>
        <dbReference type="ARBA" id="ARBA00001946"/>
    </source>
</evidence>
<evidence type="ECO:0000256" key="4">
    <source>
        <dbReference type="ARBA" id="ARBA00022801"/>
    </source>
</evidence>
<dbReference type="STRING" id="709986.Deima_0569"/>
<dbReference type="SUPFAM" id="SSF55811">
    <property type="entry name" value="Nudix"/>
    <property type="match status" value="1"/>
</dbReference>
<name>E8U589_DEIML</name>
<gene>
    <name evidence="7" type="ordered locus">Deima_0569</name>
</gene>
<dbReference type="InterPro" id="IPR005320">
    <property type="entry name" value="Peptidase_S51"/>
</dbReference>
<dbReference type="InterPro" id="IPR015797">
    <property type="entry name" value="NUDIX_hydrolase-like_dom_sf"/>
</dbReference>
<keyword evidence="5" id="KW-0720">Serine protease</keyword>
<feature type="domain" description="Nudix hydrolase" evidence="6">
    <location>
        <begin position="200"/>
        <end position="351"/>
    </location>
</feature>
<dbReference type="GO" id="GO:0008236">
    <property type="term" value="F:serine-type peptidase activity"/>
    <property type="evidence" value="ECO:0007669"/>
    <property type="project" value="UniProtKB-KW"/>
</dbReference>
<comment type="cofactor">
    <cofactor evidence="1">
        <name>Mg(2+)</name>
        <dbReference type="ChEBI" id="CHEBI:18420"/>
    </cofactor>
</comment>
<sequence>MTGTVVLIGGGLPARGETAHVERVWTAWLPAPRVAVVPTASWGRPDLTGFVEDLIAYLAGFGVEAFLLPVGTHDDADDPAVLRALDGVGGVYVLGGDTRTLADALRGSALLRRVRALVEGGGVFVGVSAGAILAGVDGVDDQGRNVDGWHLWPGRAWPHADQPDFAFMGARLRGRDHVKLRDGDAGVWRDGELRLLPRPGRHRAGVLVVRAASGPLPDVTQPVSPAERAALEVLLLERHSPYRRGAYYIVPGGGLEAGEVPEAAAVREAHEELSLDVTLVRLAARVHVPDLARTEHYFLATASGEAALHPDSPEAARASARNTYAFRWVPVTALPDLPVFPAALRALDEALARGEVLEAQAEPLS</sequence>
<dbReference type="OrthoDB" id="511483at2"/>
<dbReference type="eggNOG" id="COG1051">
    <property type="taxonomic scope" value="Bacteria"/>
</dbReference>
<accession>E8U589</accession>
<dbReference type="PANTHER" id="PTHR43046">
    <property type="entry name" value="GDP-MANNOSE MANNOSYL HYDROLASE"/>
    <property type="match status" value="1"/>
</dbReference>
<keyword evidence="4 7" id="KW-0378">Hydrolase</keyword>
<evidence type="ECO:0000256" key="5">
    <source>
        <dbReference type="ARBA" id="ARBA00022825"/>
    </source>
</evidence>
<dbReference type="AlphaFoldDB" id="E8U589"/>
<keyword evidence="3" id="KW-0645">Protease</keyword>
<dbReference type="PROSITE" id="PS51462">
    <property type="entry name" value="NUDIX"/>
    <property type="match status" value="1"/>
</dbReference>
<evidence type="ECO:0000313" key="8">
    <source>
        <dbReference type="Proteomes" id="UP000008635"/>
    </source>
</evidence>
<evidence type="ECO:0000313" key="7">
    <source>
        <dbReference type="EMBL" id="ADV66228.1"/>
    </source>
</evidence>